<protein>
    <submittedName>
        <fullName evidence="1">Uncharacterized protein</fullName>
    </submittedName>
</protein>
<comment type="caution">
    <text evidence="1">The sequence shown here is derived from an EMBL/GenBank/DDBJ whole genome shotgun (WGS) entry which is preliminary data.</text>
</comment>
<organism evidence="1 2">
    <name type="scientific">Deinococcus humi</name>
    <dbReference type="NCBI Taxonomy" id="662880"/>
    <lineage>
        <taxon>Bacteria</taxon>
        <taxon>Thermotogati</taxon>
        <taxon>Deinococcota</taxon>
        <taxon>Deinococci</taxon>
        <taxon>Deinococcales</taxon>
        <taxon>Deinococcaceae</taxon>
        <taxon>Deinococcus</taxon>
    </lineage>
</organism>
<name>A0A7W8JZT6_9DEIO</name>
<sequence>MSRYTVQSFSCRGHKIEVVRERRNLPYISKFELRPGVQVRYGLKFDGQITDWSGFVEATDDQLSARKMVGLGLRRALDLEHNQEPPGAFSAA</sequence>
<proteinExistence type="predicted"/>
<accession>A0A7W8JZT6</accession>
<dbReference type="EMBL" id="JACHFL010000013">
    <property type="protein sequence ID" value="MBB5364811.1"/>
    <property type="molecule type" value="Genomic_DNA"/>
</dbReference>
<dbReference type="RefSeq" id="WP_184135721.1">
    <property type="nucleotide sequence ID" value="NZ_JACHFL010000013.1"/>
</dbReference>
<evidence type="ECO:0000313" key="2">
    <source>
        <dbReference type="Proteomes" id="UP000552709"/>
    </source>
</evidence>
<gene>
    <name evidence="1" type="ORF">HNQ08_003924</name>
</gene>
<dbReference type="Proteomes" id="UP000552709">
    <property type="component" value="Unassembled WGS sequence"/>
</dbReference>
<dbReference type="AlphaFoldDB" id="A0A7W8JZT6"/>
<evidence type="ECO:0000313" key="1">
    <source>
        <dbReference type="EMBL" id="MBB5364811.1"/>
    </source>
</evidence>
<reference evidence="1 2" key="1">
    <citation type="submission" date="2020-08" db="EMBL/GenBank/DDBJ databases">
        <title>Genomic Encyclopedia of Type Strains, Phase IV (KMG-IV): sequencing the most valuable type-strain genomes for metagenomic binning, comparative biology and taxonomic classification.</title>
        <authorList>
            <person name="Goeker M."/>
        </authorList>
    </citation>
    <scope>NUCLEOTIDE SEQUENCE [LARGE SCALE GENOMIC DNA]</scope>
    <source>
        <strain evidence="1 2">DSM 27939</strain>
    </source>
</reference>
<keyword evidence="2" id="KW-1185">Reference proteome</keyword>